<dbReference type="EMBL" id="FQWB01000007">
    <property type="protein sequence ID" value="SHG86186.1"/>
    <property type="molecule type" value="Genomic_DNA"/>
</dbReference>
<keyword evidence="2" id="KW-1185">Reference proteome</keyword>
<reference evidence="2" key="1">
    <citation type="submission" date="2016-11" db="EMBL/GenBank/DDBJ databases">
        <authorList>
            <person name="Varghese N."/>
            <person name="Submissions S."/>
        </authorList>
    </citation>
    <scope>NUCLEOTIDE SEQUENCE [LARGE SCALE GENOMIC DNA]</scope>
    <source>
        <strain evidence="2">DSM 19978</strain>
    </source>
</reference>
<protein>
    <submittedName>
        <fullName evidence="1">Uncharacterized protein</fullName>
    </submittedName>
</protein>
<organism evidence="1 2">
    <name type="scientific">Flavobacterium fluvii</name>
    <dbReference type="NCBI Taxonomy" id="468056"/>
    <lineage>
        <taxon>Bacteria</taxon>
        <taxon>Pseudomonadati</taxon>
        <taxon>Bacteroidota</taxon>
        <taxon>Flavobacteriia</taxon>
        <taxon>Flavobacteriales</taxon>
        <taxon>Flavobacteriaceae</taxon>
        <taxon>Flavobacterium</taxon>
    </lineage>
</organism>
<proteinExistence type="predicted"/>
<accession>A0A1M5N9C5</accession>
<dbReference type="Proteomes" id="UP000184516">
    <property type="component" value="Unassembled WGS sequence"/>
</dbReference>
<dbReference type="RefSeq" id="WP_073371614.1">
    <property type="nucleotide sequence ID" value="NZ_FQWB01000007.1"/>
</dbReference>
<name>A0A1M5N9C5_9FLAO</name>
<dbReference type="STRING" id="468056.SAMN05443549_107161"/>
<evidence type="ECO:0000313" key="1">
    <source>
        <dbReference type="EMBL" id="SHG86186.1"/>
    </source>
</evidence>
<dbReference type="AlphaFoldDB" id="A0A1M5N9C5"/>
<gene>
    <name evidence="1" type="ORF">SAMN05443549_107161</name>
</gene>
<evidence type="ECO:0000313" key="2">
    <source>
        <dbReference type="Proteomes" id="UP000184516"/>
    </source>
</evidence>
<sequence length="95" mass="10741">MEKLIFAKQINDSQLTGIVDVSTNPPTIFCLCEEESIANEILKSIVKAEKWDKLNDEIGKYYENDTEDDEENEDEEFEGSLLDIGETAAIAFGYL</sequence>